<sequence length="124" mass="13720">MTAHKWLQWLKYKTPFSLLCLEPGGTARRMDSRAALTDGVEPFSWRVRDKGKYQPSIPISTPIHTRVASSGMTTNKRRLPAESPRPRGKSNNIGPSSGARRKLRFVSIIGLIETAASPRSGCTL</sequence>
<evidence type="ECO:0000256" key="1">
    <source>
        <dbReference type="SAM" id="MobiDB-lite"/>
    </source>
</evidence>
<proteinExistence type="predicted"/>
<feature type="compositionally biased region" description="Polar residues" evidence="1">
    <location>
        <begin position="64"/>
        <end position="74"/>
    </location>
</feature>
<organism evidence="2 3">
    <name type="scientific">Liparis tanakae</name>
    <name type="common">Tanaka's snailfish</name>
    <dbReference type="NCBI Taxonomy" id="230148"/>
    <lineage>
        <taxon>Eukaryota</taxon>
        <taxon>Metazoa</taxon>
        <taxon>Chordata</taxon>
        <taxon>Craniata</taxon>
        <taxon>Vertebrata</taxon>
        <taxon>Euteleostomi</taxon>
        <taxon>Actinopterygii</taxon>
        <taxon>Neopterygii</taxon>
        <taxon>Teleostei</taxon>
        <taxon>Neoteleostei</taxon>
        <taxon>Acanthomorphata</taxon>
        <taxon>Eupercaria</taxon>
        <taxon>Perciformes</taxon>
        <taxon>Cottioidei</taxon>
        <taxon>Cottales</taxon>
        <taxon>Liparidae</taxon>
        <taxon>Liparis</taxon>
    </lineage>
</organism>
<reference evidence="2 3" key="1">
    <citation type="submission" date="2019-03" db="EMBL/GenBank/DDBJ databases">
        <title>First draft genome of Liparis tanakae, snailfish: a comprehensive survey of snailfish specific genes.</title>
        <authorList>
            <person name="Kim W."/>
            <person name="Song I."/>
            <person name="Jeong J.-H."/>
            <person name="Kim D."/>
            <person name="Kim S."/>
            <person name="Ryu S."/>
            <person name="Song J.Y."/>
            <person name="Lee S.K."/>
        </authorList>
    </citation>
    <scope>NUCLEOTIDE SEQUENCE [LARGE SCALE GENOMIC DNA]</scope>
    <source>
        <tissue evidence="2">Muscle</tissue>
    </source>
</reference>
<dbReference type="EMBL" id="SRLO01001022">
    <property type="protein sequence ID" value="TNN42639.1"/>
    <property type="molecule type" value="Genomic_DNA"/>
</dbReference>
<gene>
    <name evidence="2" type="ORF">EYF80_047165</name>
</gene>
<protein>
    <submittedName>
        <fullName evidence="2">Uncharacterized protein</fullName>
    </submittedName>
</protein>
<evidence type="ECO:0000313" key="3">
    <source>
        <dbReference type="Proteomes" id="UP000314294"/>
    </source>
</evidence>
<name>A0A4Z2FNC7_9TELE</name>
<dbReference type="AlphaFoldDB" id="A0A4Z2FNC7"/>
<accession>A0A4Z2FNC7</accession>
<comment type="caution">
    <text evidence="2">The sequence shown here is derived from an EMBL/GenBank/DDBJ whole genome shotgun (WGS) entry which is preliminary data.</text>
</comment>
<keyword evidence="3" id="KW-1185">Reference proteome</keyword>
<evidence type="ECO:0000313" key="2">
    <source>
        <dbReference type="EMBL" id="TNN42639.1"/>
    </source>
</evidence>
<dbReference type="Proteomes" id="UP000314294">
    <property type="component" value="Unassembled WGS sequence"/>
</dbReference>
<feature type="region of interest" description="Disordered" evidence="1">
    <location>
        <begin position="64"/>
        <end position="98"/>
    </location>
</feature>